<dbReference type="Proteomes" id="UP000664169">
    <property type="component" value="Unassembled WGS sequence"/>
</dbReference>
<evidence type="ECO:0000313" key="2">
    <source>
        <dbReference type="EMBL" id="CAF9920906.1"/>
    </source>
</evidence>
<dbReference type="AlphaFoldDB" id="A0A8H3F7Q6"/>
<feature type="region of interest" description="Disordered" evidence="1">
    <location>
        <begin position="139"/>
        <end position="163"/>
    </location>
</feature>
<dbReference type="InterPro" id="IPR025207">
    <property type="entry name" value="Sim4_Fta4"/>
</dbReference>
<name>A0A8H3F7Q6_9LECA</name>
<dbReference type="OrthoDB" id="21214at2759"/>
<dbReference type="GO" id="GO:0031511">
    <property type="term" value="C:Mis6-Sim4 complex"/>
    <property type="evidence" value="ECO:0007669"/>
    <property type="project" value="InterPro"/>
</dbReference>
<dbReference type="EMBL" id="CAJPDQ010000016">
    <property type="protein sequence ID" value="CAF9920906.1"/>
    <property type="molecule type" value="Genomic_DNA"/>
</dbReference>
<dbReference type="PANTHER" id="PTHR42040">
    <property type="entry name" value="INNER KINETOCHORE SUBUNIT FTA4"/>
    <property type="match status" value="1"/>
</dbReference>
<evidence type="ECO:0000256" key="1">
    <source>
        <dbReference type="SAM" id="MobiDB-lite"/>
    </source>
</evidence>
<proteinExistence type="predicted"/>
<comment type="caution">
    <text evidence="2">The sequence shown here is derived from an EMBL/GenBank/DDBJ whole genome shotgun (WGS) entry which is preliminary data.</text>
</comment>
<feature type="compositionally biased region" description="Polar residues" evidence="1">
    <location>
        <begin position="140"/>
        <end position="158"/>
    </location>
</feature>
<sequence length="234" mass="26001">MATTIPQIKHQFLTGQVHILNAPLDPPDAWRDTAPKPKIGNLSQKVVDDVLAKANRILRTHNANCFPPILLEHVCAQIDALYWSQTTTAAILRGTDEDPDAITLDTDLCDDAYVDLFAEHSFPQFLIHYRAIASLPATLPSPQDQTSPGSRSMTQRSTLESDDLATRYARARSELLKLSARRVELERRGEELRGLLTLLRPLGNADGSGSDVDGELTAELGRMRELLDRVNKRL</sequence>
<evidence type="ECO:0008006" key="4">
    <source>
        <dbReference type="Google" id="ProtNLM"/>
    </source>
</evidence>
<protein>
    <recommendedName>
        <fullName evidence="4">Kinetochore protein</fullName>
    </recommendedName>
</protein>
<dbReference type="Pfam" id="PF13093">
    <property type="entry name" value="FTA4"/>
    <property type="match status" value="1"/>
</dbReference>
<accession>A0A8H3F7Q6</accession>
<evidence type="ECO:0000313" key="3">
    <source>
        <dbReference type="Proteomes" id="UP000664169"/>
    </source>
</evidence>
<reference evidence="2" key="1">
    <citation type="submission" date="2021-03" db="EMBL/GenBank/DDBJ databases">
        <authorList>
            <person name="Tagirdzhanova G."/>
        </authorList>
    </citation>
    <scope>NUCLEOTIDE SEQUENCE</scope>
</reference>
<dbReference type="PANTHER" id="PTHR42040:SF1">
    <property type="entry name" value="INNER KINETOCHORE SUBUNIT FTA4"/>
    <property type="match status" value="1"/>
</dbReference>
<keyword evidence="3" id="KW-1185">Reference proteome</keyword>
<gene>
    <name evidence="2" type="ORF">GOMPHAMPRED_002172</name>
</gene>
<organism evidence="2 3">
    <name type="scientific">Gomphillus americanus</name>
    <dbReference type="NCBI Taxonomy" id="1940652"/>
    <lineage>
        <taxon>Eukaryota</taxon>
        <taxon>Fungi</taxon>
        <taxon>Dikarya</taxon>
        <taxon>Ascomycota</taxon>
        <taxon>Pezizomycotina</taxon>
        <taxon>Lecanoromycetes</taxon>
        <taxon>OSLEUM clade</taxon>
        <taxon>Ostropomycetidae</taxon>
        <taxon>Ostropales</taxon>
        <taxon>Graphidaceae</taxon>
        <taxon>Gomphilloideae</taxon>
        <taxon>Gomphillus</taxon>
    </lineage>
</organism>